<gene>
    <name evidence="1" type="ORF">CesoFtcFv8_009378</name>
</gene>
<sequence>MPPIFTISVGCLTAHGGTENTIQQAVEKEERPMPDERRAFVNALVDQMMQHERNPIRAICHSIVRLIVRSHPKSFADISR</sequence>
<evidence type="ECO:0000313" key="2">
    <source>
        <dbReference type="Proteomes" id="UP001335648"/>
    </source>
</evidence>
<name>A0AAN8CAG6_9TELE</name>
<proteinExistence type="predicted"/>
<dbReference type="AlphaFoldDB" id="A0AAN8CAG6"/>
<accession>A0AAN8CAG6</accession>
<dbReference type="Proteomes" id="UP001335648">
    <property type="component" value="Unassembled WGS sequence"/>
</dbReference>
<organism evidence="1 2">
    <name type="scientific">Champsocephalus esox</name>
    <name type="common">pike icefish</name>
    <dbReference type="NCBI Taxonomy" id="159716"/>
    <lineage>
        <taxon>Eukaryota</taxon>
        <taxon>Metazoa</taxon>
        <taxon>Chordata</taxon>
        <taxon>Craniata</taxon>
        <taxon>Vertebrata</taxon>
        <taxon>Euteleostomi</taxon>
        <taxon>Actinopterygii</taxon>
        <taxon>Neopterygii</taxon>
        <taxon>Teleostei</taxon>
        <taxon>Neoteleostei</taxon>
        <taxon>Acanthomorphata</taxon>
        <taxon>Eupercaria</taxon>
        <taxon>Perciformes</taxon>
        <taxon>Notothenioidei</taxon>
        <taxon>Channichthyidae</taxon>
        <taxon>Champsocephalus</taxon>
    </lineage>
</organism>
<dbReference type="EMBL" id="JAULUE010002052">
    <property type="protein sequence ID" value="KAK5899960.1"/>
    <property type="molecule type" value="Genomic_DNA"/>
</dbReference>
<protein>
    <submittedName>
        <fullName evidence="1">Uncharacterized protein</fullName>
    </submittedName>
</protein>
<reference evidence="1 2" key="1">
    <citation type="journal article" date="2023" name="Mol. Biol. Evol.">
        <title>Genomics of Secondarily Temperate Adaptation in the Only Non-Antarctic Icefish.</title>
        <authorList>
            <person name="Rivera-Colon A.G."/>
            <person name="Rayamajhi N."/>
            <person name="Minhas B.F."/>
            <person name="Madrigal G."/>
            <person name="Bilyk K.T."/>
            <person name="Yoon V."/>
            <person name="Hune M."/>
            <person name="Gregory S."/>
            <person name="Cheng C.H.C."/>
            <person name="Catchen J.M."/>
        </authorList>
    </citation>
    <scope>NUCLEOTIDE SEQUENCE [LARGE SCALE GENOMIC DNA]</scope>
    <source>
        <strain evidence="1">JC2023a</strain>
    </source>
</reference>
<keyword evidence="2" id="KW-1185">Reference proteome</keyword>
<comment type="caution">
    <text evidence="1">The sequence shown here is derived from an EMBL/GenBank/DDBJ whole genome shotgun (WGS) entry which is preliminary data.</text>
</comment>
<evidence type="ECO:0000313" key="1">
    <source>
        <dbReference type="EMBL" id="KAK5899960.1"/>
    </source>
</evidence>